<comment type="caution">
    <text evidence="2">The sequence shown here is derived from an EMBL/GenBank/DDBJ whole genome shotgun (WGS) entry which is preliminary data.</text>
</comment>
<sequence>MDTAGSKCPENQNSTECLLRALLNVLAEQKQASDRSIDWDPITFGLTLLIGLVASLIALATVFQAVLAGGKGGRRANSRAIGKWSKHTTRKWILAEMSWSYTAYTPALNMWTLKKTLDSARLEIEERRRTKKREPDLGMPRKLLLWGKDKLSVFRRDSVSVAPYPATWLGLLEYTGLVGYNLPLAPITADYLPDDFITVPASAEVGVIVVITAVAGVLWLDDNLCVYPTIVGYNFQFDFRQHPVLGIIGAFSEYRRFENGSFDRTPSSEKIAQAMKHSRGMIEPLFGYSNEDSAFIIRKTPRNLNMHLLRAYILPKYKGRDCFVQDYDFLDQNQVLIASFILAKSPRFAPSLFPSPEWKGHNPFTAIALNGKFWSKVRPRDFEESNWKYEPNMELLSRESVQEHFKWLEISPDAADETVDGIYKQHQRPSPSGVKHQTILLCLGLLKDPRELQVKISQLPFERRETLRQAVHVHLRLTDEWLASTQDEELVSLRTQHLLFTSIILSKAESMTQGGLFEVTGATKLNPKQTEQQQQQPQPPLTVQDVHFKMLGALRGLMKDFDISQRSFEAVLKIAQRDWEEGFENLRRLQDHLRHEVFTGSRAQAGQQVTLEDKTIQDDFEKKLQESQSQMRSLIGPRCDLRSRFFNTHQVLNRLATVVGCHSDSEDRDRQTEKPDMIDDVLIFRSLLIGVLFLTAVDNSKVLESGVWDRVVPII</sequence>
<keyword evidence="1" id="KW-0472">Membrane</keyword>
<dbReference type="EMBL" id="MLGG01000008">
    <property type="protein sequence ID" value="KAK1462842.1"/>
    <property type="molecule type" value="Genomic_DNA"/>
</dbReference>
<gene>
    <name evidence="2" type="ORF">CMEL01_13953</name>
</gene>
<keyword evidence="1" id="KW-1133">Transmembrane helix</keyword>
<accession>A0AAI9UQI0</accession>
<name>A0AAI9UQI0_9PEZI</name>
<dbReference type="AlphaFoldDB" id="A0AAI9UQI0"/>
<dbReference type="Proteomes" id="UP001239795">
    <property type="component" value="Unassembled WGS sequence"/>
</dbReference>
<proteinExistence type="predicted"/>
<keyword evidence="3" id="KW-1185">Reference proteome</keyword>
<evidence type="ECO:0000313" key="2">
    <source>
        <dbReference type="EMBL" id="KAK1462842.1"/>
    </source>
</evidence>
<evidence type="ECO:0000256" key="1">
    <source>
        <dbReference type="SAM" id="Phobius"/>
    </source>
</evidence>
<keyword evidence="1" id="KW-0812">Transmembrane</keyword>
<evidence type="ECO:0000313" key="3">
    <source>
        <dbReference type="Proteomes" id="UP001239795"/>
    </source>
</evidence>
<reference evidence="2 3" key="1">
    <citation type="submission" date="2016-10" db="EMBL/GenBank/DDBJ databases">
        <title>The genome sequence of Colletotrichum fioriniae PJ7.</title>
        <authorList>
            <person name="Baroncelli R."/>
        </authorList>
    </citation>
    <scope>NUCLEOTIDE SEQUENCE [LARGE SCALE GENOMIC DNA]</scope>
    <source>
        <strain evidence="2">Col 31</strain>
    </source>
</reference>
<feature type="transmembrane region" description="Helical" evidence="1">
    <location>
        <begin position="42"/>
        <end position="69"/>
    </location>
</feature>
<organism evidence="2 3">
    <name type="scientific">Colletotrichum melonis</name>
    <dbReference type="NCBI Taxonomy" id="1209925"/>
    <lineage>
        <taxon>Eukaryota</taxon>
        <taxon>Fungi</taxon>
        <taxon>Dikarya</taxon>
        <taxon>Ascomycota</taxon>
        <taxon>Pezizomycotina</taxon>
        <taxon>Sordariomycetes</taxon>
        <taxon>Hypocreomycetidae</taxon>
        <taxon>Glomerellales</taxon>
        <taxon>Glomerellaceae</taxon>
        <taxon>Colletotrichum</taxon>
        <taxon>Colletotrichum acutatum species complex</taxon>
    </lineage>
</organism>
<protein>
    <submittedName>
        <fullName evidence="2">Uncharacterized protein</fullName>
    </submittedName>
</protein>